<keyword evidence="8" id="KW-0863">Zinc-finger</keyword>
<keyword evidence="6" id="KW-0227">DNA damage</keyword>
<evidence type="ECO:0000256" key="7">
    <source>
        <dbReference type="ARBA" id="ARBA00022769"/>
    </source>
</evidence>
<dbReference type="PROSITE" id="PS00211">
    <property type="entry name" value="ABC_TRANSPORTER_1"/>
    <property type="match status" value="2"/>
</dbReference>
<feature type="domain" description="ABC transporter" evidence="17">
    <location>
        <begin position="499"/>
        <end position="836"/>
    </location>
</feature>
<dbReference type="Pfam" id="PF17755">
    <property type="entry name" value="UvrA_DNA-bind"/>
    <property type="match status" value="1"/>
</dbReference>
<name>A0ABS4JY59_9FIRM</name>
<gene>
    <name evidence="18" type="ORF">J2Z79_003273</name>
</gene>
<dbReference type="Gene3D" id="1.20.1580.10">
    <property type="entry name" value="ABC transporter ATPase like domain"/>
    <property type="match status" value="2"/>
</dbReference>
<dbReference type="SMART" id="SM00382">
    <property type="entry name" value="AAA"/>
    <property type="match status" value="2"/>
</dbReference>
<dbReference type="NCBIfam" id="TIGR00630">
    <property type="entry name" value="uvra"/>
    <property type="match status" value="1"/>
</dbReference>
<dbReference type="InterPro" id="IPR003593">
    <property type="entry name" value="AAA+_ATPase"/>
</dbReference>
<keyword evidence="9" id="KW-0862">Zinc</keyword>
<evidence type="ECO:0000256" key="3">
    <source>
        <dbReference type="ARBA" id="ARBA00022723"/>
    </source>
</evidence>
<dbReference type="Proteomes" id="UP001519289">
    <property type="component" value="Unassembled WGS sequence"/>
</dbReference>
<comment type="caution">
    <text evidence="18">The sequence shown here is derived from an EMBL/GenBank/DDBJ whole genome shotgun (WGS) entry which is preliminary data.</text>
</comment>
<dbReference type="InterPro" id="IPR041552">
    <property type="entry name" value="UvrA_DNA-bd"/>
</dbReference>
<evidence type="ECO:0000256" key="15">
    <source>
        <dbReference type="ARBA" id="ARBA00039316"/>
    </source>
</evidence>
<dbReference type="InterPro" id="IPR003439">
    <property type="entry name" value="ABC_transporter-like_ATP-bd"/>
</dbReference>
<keyword evidence="7" id="KW-0228">DNA excision</keyword>
<evidence type="ECO:0000256" key="12">
    <source>
        <dbReference type="ARBA" id="ARBA00023125"/>
    </source>
</evidence>
<keyword evidence="4" id="KW-0677">Repeat</keyword>
<evidence type="ECO:0000256" key="10">
    <source>
        <dbReference type="ARBA" id="ARBA00022840"/>
    </source>
</evidence>
<keyword evidence="5" id="KW-0547">Nucleotide-binding</keyword>
<keyword evidence="3" id="KW-0479">Metal-binding</keyword>
<dbReference type="Gene3D" id="3.40.50.300">
    <property type="entry name" value="P-loop containing nucleotide triphosphate hydrolases"/>
    <property type="match status" value="2"/>
</dbReference>
<evidence type="ECO:0000259" key="17">
    <source>
        <dbReference type="PROSITE" id="PS50893"/>
    </source>
</evidence>
<dbReference type="Gene3D" id="1.10.8.280">
    <property type="entry name" value="ABC transporter ATPase domain-like"/>
    <property type="match status" value="1"/>
</dbReference>
<evidence type="ECO:0000256" key="16">
    <source>
        <dbReference type="ARBA" id="ARBA00042156"/>
    </source>
</evidence>
<dbReference type="PROSITE" id="PS50893">
    <property type="entry name" value="ABC_TRANSPORTER_2"/>
    <property type="match status" value="1"/>
</dbReference>
<evidence type="ECO:0000256" key="4">
    <source>
        <dbReference type="ARBA" id="ARBA00022737"/>
    </source>
</evidence>
<keyword evidence="10" id="KW-0067">ATP-binding</keyword>
<accession>A0ABS4JY59</accession>
<keyword evidence="2" id="KW-0963">Cytoplasm</keyword>
<evidence type="ECO:0000256" key="5">
    <source>
        <dbReference type="ARBA" id="ARBA00022741"/>
    </source>
</evidence>
<dbReference type="InterPro" id="IPR017871">
    <property type="entry name" value="ABC_transporter-like_CS"/>
</dbReference>
<comment type="subcellular location">
    <subcellularLocation>
        <location evidence="1">Cytoplasm</location>
    </subcellularLocation>
</comment>
<evidence type="ECO:0000313" key="19">
    <source>
        <dbReference type="Proteomes" id="UP001519289"/>
    </source>
</evidence>
<evidence type="ECO:0000256" key="9">
    <source>
        <dbReference type="ARBA" id="ARBA00022833"/>
    </source>
</evidence>
<dbReference type="SUPFAM" id="SSF52540">
    <property type="entry name" value="P-loop containing nucleoside triphosphate hydrolases"/>
    <property type="match status" value="2"/>
</dbReference>
<evidence type="ECO:0000256" key="6">
    <source>
        <dbReference type="ARBA" id="ARBA00022763"/>
    </source>
</evidence>
<dbReference type="RefSeq" id="WP_209467933.1">
    <property type="nucleotide sequence ID" value="NZ_JAGGLG010000036.1"/>
</dbReference>
<evidence type="ECO:0000256" key="11">
    <source>
        <dbReference type="ARBA" id="ARBA00022881"/>
    </source>
</evidence>
<organism evidence="18 19">
    <name type="scientific">Symbiobacterium terraclitae</name>
    <dbReference type="NCBI Taxonomy" id="557451"/>
    <lineage>
        <taxon>Bacteria</taxon>
        <taxon>Bacillati</taxon>
        <taxon>Bacillota</taxon>
        <taxon>Clostridia</taxon>
        <taxon>Eubacteriales</taxon>
        <taxon>Symbiobacteriaceae</taxon>
        <taxon>Symbiobacterium</taxon>
    </lineage>
</organism>
<comment type="similarity">
    <text evidence="14">Belongs to the ABC transporter superfamily. UvrA family.</text>
</comment>
<dbReference type="EMBL" id="JAGGLG010000036">
    <property type="protein sequence ID" value="MBP2019831.1"/>
    <property type="molecule type" value="Genomic_DNA"/>
</dbReference>
<sequence>MPGEIVIHGARTHNLKNVTVRIPKEKLVVITGPSGSGKSALVLDTLDKEGQRQYMEALGWFSYGLARPPVDRIEGLAPTVSVDQHLTNRTPRSTVGTETDIYTYLRVLFAKIGHRPCPGCGRDVAPPHWTVVDVTHDAEDPDAPGTFPCPHCGAALPELSMAHFSFNKVAGACPTCTGLGVINQVDVSHLIDESRSVREGAVRGWVPAMVEYQIPNLLQAAAHYGFTFDPDQPVAEFGPVQRDLLLHGVLSPQFRRHFPGVEPPATARAGRFEGVVTNFMRRYAERIGDARYREKMERHMHSEPCPDCGGSRLRAESRAVTVAGRTIVELAHEPLTDLADWVDGLTEALEPAEWRMAQTLVNELRVRIRRVLNVGVGYLTLDRAVPSLSGGEAQRLRLAALLGSELSGVIYVLDEPTVGLHQRDTHMLVEILRHLRDLGNTVVVIEHDLDVIRAADHVIDIGPAAGRGGGSVVAAGTPEEVARVEGSPTGRFLAGVDEVPLPPSRRTAGGPALLIRGARAHNLKDVAVRLPLGALVAVTGVSGSGKSTLVFDVLGRAARRRFTGAGDPPGRHDGIDGWEHLDRVVTVDQEPIARRAGSNVATYTDVFAAIRKVYAGLPYAREHGLTERHFSFNVPGGRCEKCQGAGVLTVSMHFLPAAEVRCPACRGRRFKEEVLGAQYRGCSIADVLEMTVAEALEVFARVAPVRDRLTLLAECGLGYLTLGQPATTLSGGEAQRVKLARELGRRGVGRTLFLLDEPSQGLHPADTARLLALLQRLVDAGHSVVVVEHNLDVVKAADWVIDLGPEGGAAGGRLVAEGTPEQVAACEDSHTGRLLRPLLTP</sequence>
<proteinExistence type="inferred from homology"/>
<dbReference type="InterPro" id="IPR027417">
    <property type="entry name" value="P-loop_NTPase"/>
</dbReference>
<evidence type="ECO:0000256" key="14">
    <source>
        <dbReference type="ARBA" id="ARBA00038000"/>
    </source>
</evidence>
<reference evidence="18 19" key="1">
    <citation type="submission" date="2021-03" db="EMBL/GenBank/DDBJ databases">
        <title>Genomic Encyclopedia of Type Strains, Phase IV (KMG-IV): sequencing the most valuable type-strain genomes for metagenomic binning, comparative biology and taxonomic classification.</title>
        <authorList>
            <person name="Goeker M."/>
        </authorList>
    </citation>
    <scope>NUCLEOTIDE SEQUENCE [LARGE SCALE GENOMIC DNA]</scope>
    <source>
        <strain evidence="18 19">DSM 27138</strain>
    </source>
</reference>
<protein>
    <recommendedName>
        <fullName evidence="15">UvrABC system protein A</fullName>
    </recommendedName>
    <alternativeName>
        <fullName evidence="16">Excinuclease ABC subunit A</fullName>
    </alternativeName>
</protein>
<evidence type="ECO:0000256" key="2">
    <source>
        <dbReference type="ARBA" id="ARBA00022490"/>
    </source>
</evidence>
<keyword evidence="11" id="KW-0267">Excision nuclease</keyword>
<dbReference type="PANTHER" id="PTHR43152:SF3">
    <property type="entry name" value="UVRABC SYSTEM PROTEIN A"/>
    <property type="match status" value="1"/>
</dbReference>
<evidence type="ECO:0000256" key="13">
    <source>
        <dbReference type="ARBA" id="ARBA00023204"/>
    </source>
</evidence>
<evidence type="ECO:0000313" key="18">
    <source>
        <dbReference type="EMBL" id="MBP2019831.1"/>
    </source>
</evidence>
<evidence type="ECO:0000256" key="1">
    <source>
        <dbReference type="ARBA" id="ARBA00004496"/>
    </source>
</evidence>
<dbReference type="InterPro" id="IPR004602">
    <property type="entry name" value="UvrA"/>
</dbReference>
<keyword evidence="19" id="KW-1185">Reference proteome</keyword>
<keyword evidence="13" id="KW-0234">DNA repair</keyword>
<evidence type="ECO:0000256" key="8">
    <source>
        <dbReference type="ARBA" id="ARBA00022771"/>
    </source>
</evidence>
<keyword evidence="12" id="KW-0238">DNA-binding</keyword>
<dbReference type="PANTHER" id="PTHR43152">
    <property type="entry name" value="UVRABC SYSTEM PROTEIN A"/>
    <property type="match status" value="1"/>
</dbReference>